<proteinExistence type="predicted"/>
<accession>R2XTV2</accession>
<protein>
    <submittedName>
        <fullName evidence="1">Uncharacterized protein</fullName>
    </submittedName>
</protein>
<name>R2XTV2_9ENTE</name>
<dbReference type="AlphaFoldDB" id="R2XTV2"/>
<evidence type="ECO:0000313" key="2">
    <source>
        <dbReference type="EMBL" id="EOW81313.1"/>
    </source>
</evidence>
<comment type="caution">
    <text evidence="1">The sequence shown here is derived from an EMBL/GenBank/DDBJ whole genome shotgun (WGS) entry which is preliminary data.</text>
</comment>
<evidence type="ECO:0000313" key="4">
    <source>
        <dbReference type="Proteomes" id="UP000014160"/>
    </source>
</evidence>
<dbReference type="PATRIC" id="fig|1158614.3.peg.3336"/>
<dbReference type="EMBL" id="ASWH01000001">
    <property type="protein sequence ID" value="EOW81313.1"/>
    <property type="molecule type" value="Genomic_DNA"/>
</dbReference>
<reference evidence="2 4" key="2">
    <citation type="submission" date="2013-03" db="EMBL/GenBank/DDBJ databases">
        <title>The Genome Sequence of Enterococcus gilvus ATCC BAA-350 (PacBio/Illumina hybrid assembly).</title>
        <authorList>
            <consortium name="The Broad Institute Genomics Platform"/>
            <consortium name="The Broad Institute Genome Sequencing Center for Infectious Disease"/>
            <person name="Earl A."/>
            <person name="Russ C."/>
            <person name="Gilmore M."/>
            <person name="Surin D."/>
            <person name="Walker B."/>
            <person name="Young S."/>
            <person name="Zeng Q."/>
            <person name="Gargeya S."/>
            <person name="Fitzgerald M."/>
            <person name="Haas B."/>
            <person name="Abouelleil A."/>
            <person name="Allen A.W."/>
            <person name="Alvarado L."/>
            <person name="Arachchi H.M."/>
            <person name="Berlin A.M."/>
            <person name="Chapman S.B."/>
            <person name="Gainer-Dewar J."/>
            <person name="Goldberg J."/>
            <person name="Griggs A."/>
            <person name="Gujja S."/>
            <person name="Hansen M."/>
            <person name="Howarth C."/>
            <person name="Imamovic A."/>
            <person name="Ireland A."/>
            <person name="Larimer J."/>
            <person name="McCowan C."/>
            <person name="Murphy C."/>
            <person name="Pearson M."/>
            <person name="Poon T.W."/>
            <person name="Priest M."/>
            <person name="Roberts A."/>
            <person name="Saif S."/>
            <person name="Shea T."/>
            <person name="Sisk P."/>
            <person name="Sykes S."/>
            <person name="Wortman J."/>
            <person name="Nusbaum C."/>
            <person name="Birren B."/>
        </authorList>
    </citation>
    <scope>NUCLEOTIDE SEQUENCE [LARGE SCALE GENOMIC DNA]</scope>
    <source>
        <strain evidence="2 4">ATCC BAA-350</strain>
    </source>
</reference>
<evidence type="ECO:0000313" key="1">
    <source>
        <dbReference type="EMBL" id="EOI53412.1"/>
    </source>
</evidence>
<evidence type="ECO:0000313" key="3">
    <source>
        <dbReference type="Proteomes" id="UP000013750"/>
    </source>
</evidence>
<dbReference type="HOGENOM" id="CLU_2329406_0_0_9"/>
<organism evidence="1 3">
    <name type="scientific">Enterococcus gilvus ATCC BAA-350</name>
    <dbReference type="NCBI Taxonomy" id="1158614"/>
    <lineage>
        <taxon>Bacteria</taxon>
        <taxon>Bacillati</taxon>
        <taxon>Bacillota</taxon>
        <taxon>Bacilli</taxon>
        <taxon>Lactobacillales</taxon>
        <taxon>Enterococcaceae</taxon>
        <taxon>Enterococcus</taxon>
    </lineage>
</organism>
<reference evidence="1 3" key="1">
    <citation type="submission" date="2013-02" db="EMBL/GenBank/DDBJ databases">
        <title>The Genome Sequence of Enterococcus gilvus ATCC BAA-350.</title>
        <authorList>
            <consortium name="The Broad Institute Genome Sequencing Platform"/>
            <consortium name="The Broad Institute Genome Sequencing Center for Infectious Disease"/>
            <person name="Earl A.M."/>
            <person name="Gilmore M.S."/>
            <person name="Lebreton F."/>
            <person name="Walker B."/>
            <person name="Young S.K."/>
            <person name="Zeng Q."/>
            <person name="Gargeya S."/>
            <person name="Fitzgerald M."/>
            <person name="Haas B."/>
            <person name="Abouelleil A."/>
            <person name="Alvarado L."/>
            <person name="Arachchi H.M."/>
            <person name="Berlin A.M."/>
            <person name="Chapman S.B."/>
            <person name="Dewar J."/>
            <person name="Goldberg J."/>
            <person name="Griggs A."/>
            <person name="Gujja S."/>
            <person name="Hansen M."/>
            <person name="Howarth C."/>
            <person name="Imamovic A."/>
            <person name="Larimer J."/>
            <person name="McCowan C."/>
            <person name="Murphy C."/>
            <person name="Neiman D."/>
            <person name="Pearson M."/>
            <person name="Priest M."/>
            <person name="Roberts A."/>
            <person name="Saif S."/>
            <person name="Shea T."/>
            <person name="Sisk P."/>
            <person name="Sykes S."/>
            <person name="Wortman J."/>
            <person name="Nusbaum C."/>
            <person name="Birren B."/>
        </authorList>
    </citation>
    <scope>NUCLEOTIDE SEQUENCE [LARGE SCALE GENOMIC DNA]</scope>
    <source>
        <strain evidence="1 3">ATCC BAA-350</strain>
    </source>
</reference>
<dbReference type="RefSeq" id="WP_010781708.1">
    <property type="nucleotide sequence ID" value="NZ_ASWH01000001.1"/>
</dbReference>
<dbReference type="OrthoDB" id="9948089at2"/>
<sequence>MNISQDALAEMCPPEVGEYIDEKILPEYANGKNTAKMIANSMAQDALERLNLKHENHIEYYKLYSDLALIDPYISAKVNRCILVGYIQTIFDEWENEC</sequence>
<gene>
    <name evidence="2" type="ORF">I592_00598</name>
    <name evidence="1" type="ORF">UKC_03364</name>
</gene>
<keyword evidence="4" id="KW-1185">Reference proteome</keyword>
<dbReference type="EMBL" id="AJDQ01000012">
    <property type="protein sequence ID" value="EOI53412.1"/>
    <property type="molecule type" value="Genomic_DNA"/>
</dbReference>
<dbReference type="Proteomes" id="UP000014160">
    <property type="component" value="Unassembled WGS sequence"/>
</dbReference>
<dbReference type="Proteomes" id="UP000013750">
    <property type="component" value="Unassembled WGS sequence"/>
</dbReference>